<dbReference type="STRING" id="1036779.SAMN04515666_103603"/>
<evidence type="ECO:0000256" key="1">
    <source>
        <dbReference type="SAM" id="Phobius"/>
    </source>
</evidence>
<reference evidence="3" key="1">
    <citation type="submission" date="2016-10" db="EMBL/GenBank/DDBJ databases">
        <authorList>
            <person name="Varghese N."/>
            <person name="Submissions S."/>
        </authorList>
    </citation>
    <scope>NUCLEOTIDE SEQUENCE [LARGE SCALE GENOMIC DNA]</scope>
    <source>
        <strain evidence="3">LMG 26383,CCUG 61248,R- 45681</strain>
    </source>
</reference>
<keyword evidence="1" id="KW-0812">Transmembrane</keyword>
<keyword evidence="3" id="KW-1185">Reference proteome</keyword>
<keyword evidence="1" id="KW-0472">Membrane</keyword>
<evidence type="ECO:0000313" key="2">
    <source>
        <dbReference type="EMBL" id="SEL39027.1"/>
    </source>
</evidence>
<gene>
    <name evidence="2" type="ORF">SAMN04515666_103603</name>
</gene>
<feature type="transmembrane region" description="Helical" evidence="1">
    <location>
        <begin position="15"/>
        <end position="40"/>
    </location>
</feature>
<accession>A0A1H7PVD0</accession>
<proteinExistence type="predicted"/>
<dbReference type="Proteomes" id="UP000199664">
    <property type="component" value="Unassembled WGS sequence"/>
</dbReference>
<keyword evidence="1" id="KW-1133">Transmembrane helix</keyword>
<dbReference type="AlphaFoldDB" id="A0A1H7PVD0"/>
<dbReference type="EMBL" id="FOAN01000003">
    <property type="protein sequence ID" value="SEL39027.1"/>
    <property type="molecule type" value="Genomic_DNA"/>
</dbReference>
<dbReference type="RefSeq" id="WP_091834153.1">
    <property type="nucleotide sequence ID" value="NZ_FOAN01000003.1"/>
</dbReference>
<name>A0A1H7PVD0_9HYPH</name>
<sequence length="237" mass="25958">MLRQVRSKEIDMEAAYAAFAGALGWALPFAAAAVIIVLAFKAKLGSLIDRVKGFSLWGNKAELAETQQQQVEQAAAPAILPPPAPGRRELPPEPISTIAPIEQDMRERLQTGSPGDIEAQLAWAIRVAASAIMDRDMEVIYRVIFGSQIAAIKEANLRGGAITVKRAEEIFEQAKARFPALHESRPLDQWAEFIFQRGLATRPEEPVGPDSLSHLTDLGKQFLLFLTAKGLSEDRYG</sequence>
<protein>
    <submittedName>
        <fullName evidence="2">Uncharacterized protein</fullName>
    </submittedName>
</protein>
<organism evidence="2 3">
    <name type="scientific">Bosea lupini</name>
    <dbReference type="NCBI Taxonomy" id="1036779"/>
    <lineage>
        <taxon>Bacteria</taxon>
        <taxon>Pseudomonadati</taxon>
        <taxon>Pseudomonadota</taxon>
        <taxon>Alphaproteobacteria</taxon>
        <taxon>Hyphomicrobiales</taxon>
        <taxon>Boseaceae</taxon>
        <taxon>Bosea</taxon>
    </lineage>
</organism>
<dbReference type="OrthoDB" id="8457099at2"/>
<evidence type="ECO:0000313" key="3">
    <source>
        <dbReference type="Proteomes" id="UP000199664"/>
    </source>
</evidence>